<accession>A0A0A9XGZ5</accession>
<gene>
    <name evidence="5" type="primary">gpkow</name>
    <name evidence="5" type="ORF">CM83_52561</name>
</gene>
<comment type="subcellular location">
    <subcellularLocation>
        <location evidence="1">Nucleus</location>
    </subcellularLocation>
</comment>
<proteinExistence type="predicted"/>
<dbReference type="EMBL" id="GBHO01024355">
    <property type="protein sequence ID" value="JAG19249.1"/>
    <property type="molecule type" value="Transcribed_RNA"/>
</dbReference>
<reference evidence="5" key="1">
    <citation type="journal article" date="2014" name="PLoS ONE">
        <title>Transcriptome-Based Identification of ABC Transporters in the Western Tarnished Plant Bug Lygus hesperus.</title>
        <authorList>
            <person name="Hull J.J."/>
            <person name="Chaney K."/>
            <person name="Geib S.M."/>
            <person name="Fabrick J.A."/>
            <person name="Brent C.S."/>
            <person name="Walsh D."/>
            <person name="Lavine L.C."/>
        </authorList>
    </citation>
    <scope>NUCLEOTIDE SEQUENCE</scope>
</reference>
<feature type="compositionally biased region" description="Basic and acidic residues" evidence="3">
    <location>
        <begin position="314"/>
        <end position="330"/>
    </location>
</feature>
<feature type="compositionally biased region" description="Basic residues" evidence="3">
    <location>
        <begin position="333"/>
        <end position="343"/>
    </location>
</feature>
<evidence type="ECO:0000256" key="3">
    <source>
        <dbReference type="SAM" id="MobiDB-lite"/>
    </source>
</evidence>
<dbReference type="InterPro" id="IPR026822">
    <property type="entry name" value="Spp2/MOS2_G-patch"/>
</dbReference>
<dbReference type="PANTHER" id="PTHR15818">
    <property type="entry name" value="G PATCH AND KOW-CONTAINING"/>
    <property type="match status" value="1"/>
</dbReference>
<dbReference type="Pfam" id="PF12656">
    <property type="entry name" value="G-patch_2"/>
    <property type="match status" value="1"/>
</dbReference>
<dbReference type="GO" id="GO:0000398">
    <property type="term" value="P:mRNA splicing, via spliceosome"/>
    <property type="evidence" value="ECO:0007669"/>
    <property type="project" value="InterPro"/>
</dbReference>
<feature type="compositionally biased region" description="Polar residues" evidence="3">
    <location>
        <begin position="101"/>
        <end position="112"/>
    </location>
</feature>
<protein>
    <submittedName>
        <fullName evidence="5">G patch domain and KOW motifs-containing protein</fullName>
    </submittedName>
</protein>
<feature type="compositionally biased region" description="Basic residues" evidence="3">
    <location>
        <begin position="390"/>
        <end position="407"/>
    </location>
</feature>
<dbReference type="InterPro" id="IPR041993">
    <property type="entry name" value="GPKOW_KOW1"/>
</dbReference>
<feature type="compositionally biased region" description="Basic residues" evidence="3">
    <location>
        <begin position="420"/>
        <end position="436"/>
    </location>
</feature>
<dbReference type="PROSITE" id="PS50174">
    <property type="entry name" value="G_PATCH"/>
    <property type="match status" value="1"/>
</dbReference>
<feature type="region of interest" description="Disordered" evidence="3">
    <location>
        <begin position="314"/>
        <end position="457"/>
    </location>
</feature>
<feature type="region of interest" description="Disordered" evidence="3">
    <location>
        <begin position="75"/>
        <end position="127"/>
    </location>
</feature>
<feature type="domain" description="G-patch" evidence="4">
    <location>
        <begin position="173"/>
        <end position="218"/>
    </location>
</feature>
<dbReference type="AlphaFoldDB" id="A0A0A9XGZ5"/>
<dbReference type="InterPro" id="IPR045166">
    <property type="entry name" value="Spp2-like"/>
</dbReference>
<feature type="compositionally biased region" description="Basic and acidic residues" evidence="3">
    <location>
        <begin position="437"/>
        <end position="447"/>
    </location>
</feature>
<dbReference type="InterPro" id="IPR000467">
    <property type="entry name" value="G_patch_dom"/>
</dbReference>
<dbReference type="PANTHER" id="PTHR15818:SF2">
    <property type="entry name" value="G-PATCH DOMAIN AND KOW MOTIFS-CONTAINING PROTEIN"/>
    <property type="match status" value="1"/>
</dbReference>
<feature type="compositionally biased region" description="Basic residues" evidence="3">
    <location>
        <begin position="448"/>
        <end position="457"/>
    </location>
</feature>
<organism evidence="5">
    <name type="scientific">Lygus hesperus</name>
    <name type="common">Western plant bug</name>
    <dbReference type="NCBI Taxonomy" id="30085"/>
    <lineage>
        <taxon>Eukaryota</taxon>
        <taxon>Metazoa</taxon>
        <taxon>Ecdysozoa</taxon>
        <taxon>Arthropoda</taxon>
        <taxon>Hexapoda</taxon>
        <taxon>Insecta</taxon>
        <taxon>Pterygota</taxon>
        <taxon>Neoptera</taxon>
        <taxon>Paraneoptera</taxon>
        <taxon>Hemiptera</taxon>
        <taxon>Heteroptera</taxon>
        <taxon>Panheteroptera</taxon>
        <taxon>Cimicomorpha</taxon>
        <taxon>Miridae</taxon>
        <taxon>Mirini</taxon>
        <taxon>Lygus</taxon>
    </lineage>
</organism>
<sequence length="457" mass="51471">MAEPKKFSFGFSKVAKKPTLFTPKPVETVEYIKCVEDKTVKLVHEEAVKPKTLPIIPMPAGSSVRDRILEAIKAREAKAGSGKSGSNLGESEDKIGEKQNGAESSPIVQNGAESKPEEQVEAKPLTLDEMAAKELLENARMETEEKKEEHVIKAEEGANRKQSTLDDYDNMPINDFGLAMLRGMGWDPKKGIGLNEKVVMPTAPQLRPKGMGLGADKALVAQTQPGKTSAEEMVMKKGSMVKVIHGPHSQLYGKIEGFEELPGRIMVRLTLSNVVVSLNEFMVQLVGPTEYNKNSKVMNLDKYNAALDSELERKPVQREVKAEHKPRETYSKPVKRVERRSRSRSPVYEEKSSSRNKSKKNRDRSRNRGSPKRAKQRDSSESDSSDEKYRKRKSPDRRRHKSSKKSKYQSSSSSDDSDHRRSKKSNKSSKHSKQKSYKSDSDSSPEKYRKKHKKSRK</sequence>
<feature type="compositionally biased region" description="Basic residues" evidence="3">
    <location>
        <begin position="354"/>
        <end position="375"/>
    </location>
</feature>
<evidence type="ECO:0000256" key="1">
    <source>
        <dbReference type="ARBA" id="ARBA00004123"/>
    </source>
</evidence>
<reference evidence="5" key="2">
    <citation type="submission" date="2014-07" db="EMBL/GenBank/DDBJ databases">
        <authorList>
            <person name="Hull J."/>
        </authorList>
    </citation>
    <scope>NUCLEOTIDE SEQUENCE</scope>
</reference>
<evidence type="ECO:0000256" key="2">
    <source>
        <dbReference type="ARBA" id="ARBA00023242"/>
    </source>
</evidence>
<evidence type="ECO:0000259" key="4">
    <source>
        <dbReference type="PROSITE" id="PS50174"/>
    </source>
</evidence>
<dbReference type="GO" id="GO:0003676">
    <property type="term" value="F:nucleic acid binding"/>
    <property type="evidence" value="ECO:0007669"/>
    <property type="project" value="InterPro"/>
</dbReference>
<keyword evidence="2" id="KW-0539">Nucleus</keyword>
<dbReference type="GO" id="GO:0005681">
    <property type="term" value="C:spliceosomal complex"/>
    <property type="evidence" value="ECO:0007669"/>
    <property type="project" value="TreeGrafter"/>
</dbReference>
<evidence type="ECO:0000313" key="5">
    <source>
        <dbReference type="EMBL" id="JAG19249.1"/>
    </source>
</evidence>
<name>A0A0A9XGZ5_LYGHE</name>
<feature type="compositionally biased region" description="Basic and acidic residues" evidence="3">
    <location>
        <begin position="376"/>
        <end position="389"/>
    </location>
</feature>
<dbReference type="CDD" id="cd13152">
    <property type="entry name" value="KOW_GPKOW_A"/>
    <property type="match status" value="1"/>
</dbReference>